<comment type="catalytic activity">
    <reaction evidence="8">
        <text>DNA(n) + a 2'-deoxyribonucleoside 5'-triphosphate = DNA(n+1) + diphosphate</text>
        <dbReference type="Rhea" id="RHEA:22508"/>
        <dbReference type="Rhea" id="RHEA-COMP:17339"/>
        <dbReference type="Rhea" id="RHEA-COMP:17340"/>
        <dbReference type="ChEBI" id="CHEBI:33019"/>
        <dbReference type="ChEBI" id="CHEBI:61560"/>
        <dbReference type="ChEBI" id="CHEBI:173112"/>
        <dbReference type="EC" id="2.7.7.7"/>
    </reaction>
</comment>
<dbReference type="EMBL" id="SJPG01000001">
    <property type="protein sequence ID" value="TWT62794.1"/>
    <property type="molecule type" value="Genomic_DNA"/>
</dbReference>
<dbReference type="InterPro" id="IPR005790">
    <property type="entry name" value="DNA_polIII_delta"/>
</dbReference>
<dbReference type="NCBIfam" id="TIGR01128">
    <property type="entry name" value="holA"/>
    <property type="match status" value="1"/>
</dbReference>
<evidence type="ECO:0000256" key="1">
    <source>
        <dbReference type="ARBA" id="ARBA00012417"/>
    </source>
</evidence>
<dbReference type="InterPro" id="IPR008921">
    <property type="entry name" value="DNA_pol3_clamp-load_cplx_C"/>
</dbReference>
<evidence type="ECO:0000256" key="8">
    <source>
        <dbReference type="ARBA" id="ARBA00049244"/>
    </source>
</evidence>
<dbReference type="GO" id="GO:0006261">
    <property type="term" value="P:DNA-templated DNA replication"/>
    <property type="evidence" value="ECO:0007669"/>
    <property type="project" value="TreeGrafter"/>
</dbReference>
<accession>A0A5C5XJ25</accession>
<protein>
    <recommendedName>
        <fullName evidence="2">DNA polymerase III subunit delta</fullName>
        <ecNumber evidence="1">2.7.7.7</ecNumber>
    </recommendedName>
</protein>
<feature type="domain" description="DNA polymerase III delta N-terminal" evidence="9">
    <location>
        <begin position="20"/>
        <end position="135"/>
    </location>
</feature>
<keyword evidence="4" id="KW-0548">Nucleotidyltransferase</keyword>
<dbReference type="EC" id="2.7.7.7" evidence="1"/>
<dbReference type="Gene3D" id="1.10.8.60">
    <property type="match status" value="1"/>
</dbReference>
<dbReference type="GO" id="GO:0003677">
    <property type="term" value="F:DNA binding"/>
    <property type="evidence" value="ECO:0007669"/>
    <property type="project" value="InterPro"/>
</dbReference>
<dbReference type="Gene3D" id="1.20.272.10">
    <property type="match status" value="1"/>
</dbReference>
<evidence type="ECO:0000256" key="3">
    <source>
        <dbReference type="ARBA" id="ARBA00022679"/>
    </source>
</evidence>
<dbReference type="SUPFAM" id="SSF52540">
    <property type="entry name" value="P-loop containing nucleoside triphosphate hydrolases"/>
    <property type="match status" value="1"/>
</dbReference>
<dbReference type="PANTHER" id="PTHR34388:SF1">
    <property type="entry name" value="DNA POLYMERASE III SUBUNIT DELTA"/>
    <property type="match status" value="1"/>
</dbReference>
<reference evidence="10 11" key="1">
    <citation type="submission" date="2019-02" db="EMBL/GenBank/DDBJ databases">
        <title>Deep-cultivation of Planctomycetes and their phenomic and genomic characterization uncovers novel biology.</title>
        <authorList>
            <person name="Wiegand S."/>
            <person name="Jogler M."/>
            <person name="Boedeker C."/>
            <person name="Pinto D."/>
            <person name="Vollmers J."/>
            <person name="Rivas-Marin E."/>
            <person name="Kohn T."/>
            <person name="Peeters S.H."/>
            <person name="Heuer A."/>
            <person name="Rast P."/>
            <person name="Oberbeckmann S."/>
            <person name="Bunk B."/>
            <person name="Jeske O."/>
            <person name="Meyerdierks A."/>
            <person name="Storesund J.E."/>
            <person name="Kallscheuer N."/>
            <person name="Luecker S."/>
            <person name="Lage O.M."/>
            <person name="Pohl T."/>
            <person name="Merkel B.J."/>
            <person name="Hornburger P."/>
            <person name="Mueller R.-W."/>
            <person name="Bruemmer F."/>
            <person name="Labrenz M."/>
            <person name="Spormann A.M."/>
            <person name="Op Den Camp H."/>
            <person name="Overmann J."/>
            <person name="Amann R."/>
            <person name="Jetten M.S.M."/>
            <person name="Mascher T."/>
            <person name="Medema M.H."/>
            <person name="Devos D.P."/>
            <person name="Kaster A.-K."/>
            <person name="Ovreas L."/>
            <person name="Rohde M."/>
            <person name="Galperin M.Y."/>
            <person name="Jogler C."/>
        </authorList>
    </citation>
    <scope>NUCLEOTIDE SEQUENCE [LARGE SCALE GENOMIC DNA]</scope>
    <source>
        <strain evidence="10 11">Pan54</strain>
    </source>
</reference>
<dbReference type="GO" id="GO:0009360">
    <property type="term" value="C:DNA polymerase III complex"/>
    <property type="evidence" value="ECO:0007669"/>
    <property type="project" value="InterPro"/>
</dbReference>
<evidence type="ECO:0000256" key="4">
    <source>
        <dbReference type="ARBA" id="ARBA00022695"/>
    </source>
</evidence>
<comment type="similarity">
    <text evidence="7">Belongs to the DNA polymerase HolA subunit family.</text>
</comment>
<dbReference type="RefSeq" id="WP_146504612.1">
    <property type="nucleotide sequence ID" value="NZ_SJPG01000001.1"/>
</dbReference>
<dbReference type="InterPro" id="IPR010372">
    <property type="entry name" value="DNA_pol3_delta_N"/>
</dbReference>
<organism evidence="10 11">
    <name type="scientific">Rubinisphaera italica</name>
    <dbReference type="NCBI Taxonomy" id="2527969"/>
    <lineage>
        <taxon>Bacteria</taxon>
        <taxon>Pseudomonadati</taxon>
        <taxon>Planctomycetota</taxon>
        <taxon>Planctomycetia</taxon>
        <taxon>Planctomycetales</taxon>
        <taxon>Planctomycetaceae</taxon>
        <taxon>Rubinisphaera</taxon>
    </lineage>
</organism>
<keyword evidence="11" id="KW-1185">Reference proteome</keyword>
<dbReference type="AlphaFoldDB" id="A0A5C5XJ25"/>
<comment type="caution">
    <text evidence="10">The sequence shown here is derived from an EMBL/GenBank/DDBJ whole genome shotgun (WGS) entry which is preliminary data.</text>
</comment>
<proteinExistence type="inferred from homology"/>
<dbReference type="InterPro" id="IPR027417">
    <property type="entry name" value="P-loop_NTPase"/>
</dbReference>
<dbReference type="PANTHER" id="PTHR34388">
    <property type="entry name" value="DNA POLYMERASE III SUBUNIT DELTA"/>
    <property type="match status" value="1"/>
</dbReference>
<dbReference type="GO" id="GO:0003887">
    <property type="term" value="F:DNA-directed DNA polymerase activity"/>
    <property type="evidence" value="ECO:0007669"/>
    <property type="project" value="UniProtKB-KW"/>
</dbReference>
<evidence type="ECO:0000256" key="5">
    <source>
        <dbReference type="ARBA" id="ARBA00022705"/>
    </source>
</evidence>
<dbReference type="SUPFAM" id="SSF48019">
    <property type="entry name" value="post-AAA+ oligomerization domain-like"/>
    <property type="match status" value="1"/>
</dbReference>
<keyword evidence="5" id="KW-0235">DNA replication</keyword>
<evidence type="ECO:0000313" key="10">
    <source>
        <dbReference type="EMBL" id="TWT62794.1"/>
    </source>
</evidence>
<dbReference type="Proteomes" id="UP000316095">
    <property type="component" value="Unassembled WGS sequence"/>
</dbReference>
<dbReference type="Gene3D" id="3.40.50.300">
    <property type="entry name" value="P-loop containing nucleotide triphosphate hydrolases"/>
    <property type="match status" value="1"/>
</dbReference>
<dbReference type="OrthoDB" id="269621at2"/>
<keyword evidence="6" id="KW-0239">DNA-directed DNA polymerase</keyword>
<keyword evidence="3" id="KW-0808">Transferase</keyword>
<gene>
    <name evidence="10" type="ORF">Pan54_35400</name>
</gene>
<evidence type="ECO:0000256" key="7">
    <source>
        <dbReference type="ARBA" id="ARBA00034754"/>
    </source>
</evidence>
<sequence>MHATEFLTQSELKTVPPIVVLFGGERFLKQQVQQLFLQTVYGPDADAHELATFLEGREAEWRSVADELKTISMWSGKRCVIINAADDFVSANRPQLEKYADNPAKSSLLILDVKSWPKSTKLAKKVQKTGEAIECGELKGAQLQGWVVSHAAHKFEKTISRQAGQLLIDLAGTSVGLLDQELDKLASYVGQNKKITNEDVRALVGGWRLETTWNMINGVRDGQLDMALVELNKLMTAGEAPQKLLGGISFVYRKIVKAVRISAKTRQLGPALKQAGIFPRDVGPTETYLRKLGRERAERIPELLAKVDLGMKGESSLPPRLLIERLLVELSP</sequence>
<name>A0A5C5XJ25_9PLAN</name>
<evidence type="ECO:0000256" key="6">
    <source>
        <dbReference type="ARBA" id="ARBA00022932"/>
    </source>
</evidence>
<evidence type="ECO:0000259" key="9">
    <source>
        <dbReference type="Pfam" id="PF06144"/>
    </source>
</evidence>
<dbReference type="Pfam" id="PF06144">
    <property type="entry name" value="DNA_pol3_delta"/>
    <property type="match status" value="1"/>
</dbReference>
<evidence type="ECO:0000256" key="2">
    <source>
        <dbReference type="ARBA" id="ARBA00017703"/>
    </source>
</evidence>
<evidence type="ECO:0000313" key="11">
    <source>
        <dbReference type="Proteomes" id="UP000316095"/>
    </source>
</evidence>